<evidence type="ECO:0000256" key="3">
    <source>
        <dbReference type="ARBA" id="ARBA00022448"/>
    </source>
</evidence>
<dbReference type="AlphaFoldDB" id="A0AA86MH00"/>
<dbReference type="SUPFAM" id="SSF56935">
    <property type="entry name" value="Porins"/>
    <property type="match status" value="1"/>
</dbReference>
<feature type="domain" description="TonB-dependent receptor-like beta-barrel" evidence="16">
    <location>
        <begin position="211"/>
        <end position="666"/>
    </location>
</feature>
<keyword evidence="6 15" id="KW-0732">Signal</keyword>
<dbReference type="Pfam" id="PF07715">
    <property type="entry name" value="Plug"/>
    <property type="match status" value="1"/>
</dbReference>
<evidence type="ECO:0000256" key="13">
    <source>
        <dbReference type="RuleBase" id="RU003357"/>
    </source>
</evidence>
<dbReference type="KEGG" id="lto:RGQ30_00380"/>
<dbReference type="PANTHER" id="PTHR30069">
    <property type="entry name" value="TONB-DEPENDENT OUTER MEMBRANE RECEPTOR"/>
    <property type="match status" value="1"/>
</dbReference>
<keyword evidence="10 11" id="KW-0998">Cell outer membrane</keyword>
<reference evidence="18 19" key="1">
    <citation type="submission" date="2023-10" db="EMBL/GenBank/DDBJ databases">
        <title>Complete Genome Sequence of Limnobacter thiooxidans CS-K2T, Isolated from freshwater lake sediments in Bavaria, Germany.</title>
        <authorList>
            <person name="Naruki M."/>
            <person name="Watanabe A."/>
            <person name="Warashina T."/>
            <person name="Morita T."/>
            <person name="Arakawa K."/>
        </authorList>
    </citation>
    <scope>NUCLEOTIDE SEQUENCE [LARGE SCALE GENOMIC DNA]</scope>
    <source>
        <strain evidence="18 19">CS-K2</strain>
    </source>
</reference>
<proteinExistence type="inferred from homology"/>
<evidence type="ECO:0000313" key="18">
    <source>
        <dbReference type="EMBL" id="BET24537.1"/>
    </source>
</evidence>
<dbReference type="PROSITE" id="PS52016">
    <property type="entry name" value="TONB_DEPENDENT_REC_3"/>
    <property type="match status" value="1"/>
</dbReference>
<feature type="region of interest" description="Disordered" evidence="14">
    <location>
        <begin position="212"/>
        <end position="239"/>
    </location>
</feature>
<dbReference type="GO" id="GO:0044718">
    <property type="term" value="P:siderophore transmembrane transport"/>
    <property type="evidence" value="ECO:0007669"/>
    <property type="project" value="TreeGrafter"/>
</dbReference>
<evidence type="ECO:0000256" key="5">
    <source>
        <dbReference type="ARBA" id="ARBA00022692"/>
    </source>
</evidence>
<feature type="short sequence motif" description="TonB box" evidence="12">
    <location>
        <begin position="39"/>
        <end position="45"/>
    </location>
</feature>
<dbReference type="Gene3D" id="2.40.170.20">
    <property type="entry name" value="TonB-dependent receptor, beta-barrel domain"/>
    <property type="match status" value="1"/>
</dbReference>
<evidence type="ECO:0000259" key="16">
    <source>
        <dbReference type="Pfam" id="PF00593"/>
    </source>
</evidence>
<dbReference type="RefSeq" id="WP_338284589.1">
    <property type="nucleotide sequence ID" value="NZ_AP028947.1"/>
</dbReference>
<accession>A0AA86MH00</accession>
<comment type="similarity">
    <text evidence="2 11 13">Belongs to the TonB-dependent receptor family.</text>
</comment>
<evidence type="ECO:0000256" key="12">
    <source>
        <dbReference type="PROSITE-ProRule" id="PRU10143"/>
    </source>
</evidence>
<name>A0AA86MH00_9BURK</name>
<comment type="subcellular location">
    <subcellularLocation>
        <location evidence="1 11">Cell outer membrane</location>
        <topology evidence="1 11">Multi-pass membrane protein</topology>
    </subcellularLocation>
</comment>
<gene>
    <name evidence="18" type="ORF">RGQ30_00380</name>
</gene>
<evidence type="ECO:0000256" key="15">
    <source>
        <dbReference type="SAM" id="SignalP"/>
    </source>
</evidence>
<feature type="signal peptide" evidence="15">
    <location>
        <begin position="1"/>
        <end position="28"/>
    </location>
</feature>
<dbReference type="PROSITE" id="PS00430">
    <property type="entry name" value="TONB_DEPENDENT_REC_1"/>
    <property type="match status" value="1"/>
</dbReference>
<keyword evidence="7 12" id="KW-0798">TonB box</keyword>
<dbReference type="InterPro" id="IPR036942">
    <property type="entry name" value="Beta-barrel_TonB_sf"/>
</dbReference>
<keyword evidence="4 11" id="KW-1134">Transmembrane beta strand</keyword>
<dbReference type="InterPro" id="IPR037066">
    <property type="entry name" value="Plug_dom_sf"/>
</dbReference>
<evidence type="ECO:0000256" key="8">
    <source>
        <dbReference type="ARBA" id="ARBA00023136"/>
    </source>
</evidence>
<dbReference type="Pfam" id="PF00593">
    <property type="entry name" value="TonB_dep_Rec_b-barrel"/>
    <property type="match status" value="1"/>
</dbReference>
<dbReference type="InterPro" id="IPR039426">
    <property type="entry name" value="TonB-dep_rcpt-like"/>
</dbReference>
<evidence type="ECO:0000256" key="1">
    <source>
        <dbReference type="ARBA" id="ARBA00004571"/>
    </source>
</evidence>
<evidence type="ECO:0000256" key="4">
    <source>
        <dbReference type="ARBA" id="ARBA00022452"/>
    </source>
</evidence>
<evidence type="ECO:0000256" key="14">
    <source>
        <dbReference type="SAM" id="MobiDB-lite"/>
    </source>
</evidence>
<dbReference type="PANTHER" id="PTHR30069:SF40">
    <property type="entry name" value="TONB-DEPENDENT RECEPTOR NMB0964-RELATED"/>
    <property type="match status" value="1"/>
</dbReference>
<dbReference type="GO" id="GO:0009279">
    <property type="term" value="C:cell outer membrane"/>
    <property type="evidence" value="ECO:0007669"/>
    <property type="project" value="UniProtKB-SubCell"/>
</dbReference>
<evidence type="ECO:0000256" key="7">
    <source>
        <dbReference type="ARBA" id="ARBA00023077"/>
    </source>
</evidence>
<feature type="chain" id="PRO_5041668031" evidence="15">
    <location>
        <begin position="29"/>
        <end position="699"/>
    </location>
</feature>
<keyword evidence="9 18" id="KW-0675">Receptor</keyword>
<evidence type="ECO:0000256" key="2">
    <source>
        <dbReference type="ARBA" id="ARBA00009810"/>
    </source>
</evidence>
<evidence type="ECO:0000313" key="19">
    <source>
        <dbReference type="Proteomes" id="UP001329151"/>
    </source>
</evidence>
<sequence length="699" mass="73712">MNRIQFERRAVALASLLFIAQAHTLAQAQQSAPLAVLESVVVTGTAVQPESITKPFSVVGDDELNASGASTLGEALRYQPGISATGFGPNSSRPIVRGQDSDRIKILRNSAATVDVSALSFDHALPVDPFALHQVEILRGPAALAYGGNAVGGVVNLVDQRIARKPVQGLQGEVNLLGGGAADQTAGGFKLDGGLGQGVSIHLDGFKRTTGDLETPTFTDPDGVTGRRVQNSSSRSDGAAIGASIQTGNGYVGVSAERYNNDYGVPKKLDVRIGMESERYALEGEQNFQGEAIQSIKYRLAKTDYQHQEFEDGTPATVFLNDGVDGRIELGLSPFTLAGLNVSTQAGVQFERTDFSAIGDEAFVPNTSTDQTGLFSIFRASTSQTNSGVFEFGVRVDQVDVNAASSGLSGLTGPVAGAGVTAGPAINRAFSPTSLSLGYTTPIGNGWSLGGSVSRVERAPSSFELYADGVHVATDAYEKGNPTLEEERGRHFELTSTWAQGASKFNATAFASRYSNYIALIGRTGADSIFDENEDGDADPTTGEVLQVFDFTAVPAEFQGLEIGYQTAYKLGAGQVKPAIQYDLVRGKRTDGGGNLPRISPQRVLASLAYSQQGWTVTPEIIWVDKSKAGEGDTQVDAYQLVNLRVGKAFTWGTTGGEVFANLQNLTNELAFSATTLNTVRGYTPLAGRSALVGVKLAF</sequence>
<evidence type="ECO:0000256" key="6">
    <source>
        <dbReference type="ARBA" id="ARBA00022729"/>
    </source>
</evidence>
<keyword evidence="8 11" id="KW-0472">Membrane</keyword>
<dbReference type="InterPro" id="IPR010916">
    <property type="entry name" value="TonB_box_CS"/>
</dbReference>
<dbReference type="InterPro" id="IPR012910">
    <property type="entry name" value="Plug_dom"/>
</dbReference>
<feature type="domain" description="TonB-dependent receptor plug" evidence="17">
    <location>
        <begin position="50"/>
        <end position="154"/>
    </location>
</feature>
<organism evidence="18 19">
    <name type="scientific">Limnobacter thiooxidans</name>
    <dbReference type="NCBI Taxonomy" id="131080"/>
    <lineage>
        <taxon>Bacteria</taxon>
        <taxon>Pseudomonadati</taxon>
        <taxon>Pseudomonadota</taxon>
        <taxon>Betaproteobacteria</taxon>
        <taxon>Burkholderiales</taxon>
        <taxon>Burkholderiaceae</taxon>
        <taxon>Limnobacter</taxon>
    </lineage>
</organism>
<dbReference type="Proteomes" id="UP001329151">
    <property type="component" value="Chromosome"/>
</dbReference>
<dbReference type="EMBL" id="AP028947">
    <property type="protein sequence ID" value="BET24537.1"/>
    <property type="molecule type" value="Genomic_DNA"/>
</dbReference>
<keyword evidence="5 11" id="KW-0812">Transmembrane</keyword>
<evidence type="ECO:0000256" key="11">
    <source>
        <dbReference type="PROSITE-ProRule" id="PRU01360"/>
    </source>
</evidence>
<protein>
    <submittedName>
        <fullName evidence="18">TonB-dependent receptor</fullName>
    </submittedName>
</protein>
<dbReference type="InterPro" id="IPR000531">
    <property type="entry name" value="Beta-barrel_TonB"/>
</dbReference>
<keyword evidence="19" id="KW-1185">Reference proteome</keyword>
<dbReference type="GO" id="GO:0015344">
    <property type="term" value="F:siderophore uptake transmembrane transporter activity"/>
    <property type="evidence" value="ECO:0007669"/>
    <property type="project" value="TreeGrafter"/>
</dbReference>
<evidence type="ECO:0000259" key="17">
    <source>
        <dbReference type="Pfam" id="PF07715"/>
    </source>
</evidence>
<keyword evidence="3 11" id="KW-0813">Transport</keyword>
<evidence type="ECO:0000256" key="9">
    <source>
        <dbReference type="ARBA" id="ARBA00023170"/>
    </source>
</evidence>
<dbReference type="Gene3D" id="2.170.130.10">
    <property type="entry name" value="TonB-dependent receptor, plug domain"/>
    <property type="match status" value="1"/>
</dbReference>
<evidence type="ECO:0000256" key="10">
    <source>
        <dbReference type="ARBA" id="ARBA00023237"/>
    </source>
</evidence>